<dbReference type="PROSITE" id="PS50847">
    <property type="entry name" value="GRAM_POS_ANCHORING"/>
    <property type="match status" value="1"/>
</dbReference>
<sequence>MTATDKKTVDKSAPSTPAVKTEEVSQPVAKTLPKTGDSSSMLLVLGGFLSGLSGLGLAATSRKRD</sequence>
<evidence type="ECO:0000259" key="7">
    <source>
        <dbReference type="PROSITE" id="PS50847"/>
    </source>
</evidence>
<keyword evidence="1" id="KW-0134">Cell wall</keyword>
<feature type="region of interest" description="Disordered" evidence="5">
    <location>
        <begin position="1"/>
        <end position="36"/>
    </location>
</feature>
<comment type="caution">
    <text evidence="8">The sequence shown here is derived from an EMBL/GenBank/DDBJ whole genome shotgun (WGS) entry which is preliminary data.</text>
</comment>
<evidence type="ECO:0000313" key="9">
    <source>
        <dbReference type="Proteomes" id="UP000278566"/>
    </source>
</evidence>
<gene>
    <name evidence="8" type="ORF">EI220_05825</name>
</gene>
<dbReference type="InterPro" id="IPR019931">
    <property type="entry name" value="LPXTG_anchor"/>
</dbReference>
<keyword evidence="4" id="KW-0572">Peptidoglycan-anchor</keyword>
<proteinExistence type="predicted"/>
<evidence type="ECO:0000256" key="1">
    <source>
        <dbReference type="ARBA" id="ARBA00022512"/>
    </source>
</evidence>
<evidence type="ECO:0000256" key="4">
    <source>
        <dbReference type="ARBA" id="ARBA00023088"/>
    </source>
</evidence>
<feature type="compositionally biased region" description="Basic and acidic residues" evidence="5">
    <location>
        <begin position="1"/>
        <end position="10"/>
    </location>
</feature>
<organism evidence="8 9">
    <name type="scientific">Streptococcus suis</name>
    <dbReference type="NCBI Taxonomy" id="1307"/>
    <lineage>
        <taxon>Bacteria</taxon>
        <taxon>Bacillati</taxon>
        <taxon>Bacillota</taxon>
        <taxon>Bacilli</taxon>
        <taxon>Lactobacillales</taxon>
        <taxon>Streptococcaceae</taxon>
        <taxon>Streptococcus</taxon>
    </lineage>
</organism>
<keyword evidence="6" id="KW-1133">Transmembrane helix</keyword>
<keyword evidence="6" id="KW-0472">Membrane</keyword>
<evidence type="ECO:0000256" key="5">
    <source>
        <dbReference type="SAM" id="MobiDB-lite"/>
    </source>
</evidence>
<feature type="domain" description="Gram-positive cocci surface proteins LPxTG" evidence="7">
    <location>
        <begin position="32"/>
        <end position="65"/>
    </location>
</feature>
<accession>A0A426G7B8</accession>
<feature type="transmembrane region" description="Helical" evidence="6">
    <location>
        <begin position="40"/>
        <end position="59"/>
    </location>
</feature>
<evidence type="ECO:0000256" key="2">
    <source>
        <dbReference type="ARBA" id="ARBA00022525"/>
    </source>
</evidence>
<dbReference type="EMBL" id="RRZO01000026">
    <property type="protein sequence ID" value="RRN50948.1"/>
    <property type="molecule type" value="Genomic_DNA"/>
</dbReference>
<evidence type="ECO:0000313" key="8">
    <source>
        <dbReference type="EMBL" id="RRN50948.1"/>
    </source>
</evidence>
<dbReference type="Pfam" id="PF00746">
    <property type="entry name" value="Gram_pos_anchor"/>
    <property type="match status" value="1"/>
</dbReference>
<reference evidence="8 9" key="1">
    <citation type="submission" date="2018-11" db="EMBL/GenBank/DDBJ databases">
        <title>Changes in penicillin susceptibility of Streptococcus suis isolates by amino acid alterations in the penicillin-binding protein.</title>
        <authorList>
            <person name="Niemann L."/>
            <person name="Eichhorn I."/>
        </authorList>
    </citation>
    <scope>NUCLEOTIDE SEQUENCE [LARGE SCALE GENOMIC DNA]</scope>
    <source>
        <strain evidence="8 9">IMT40738</strain>
    </source>
</reference>
<evidence type="ECO:0000256" key="3">
    <source>
        <dbReference type="ARBA" id="ARBA00022729"/>
    </source>
</evidence>
<dbReference type="NCBIfam" id="TIGR01167">
    <property type="entry name" value="LPXTG_anchor"/>
    <property type="match status" value="1"/>
</dbReference>
<evidence type="ECO:0000256" key="6">
    <source>
        <dbReference type="SAM" id="Phobius"/>
    </source>
</evidence>
<keyword evidence="2" id="KW-0964">Secreted</keyword>
<keyword evidence="3" id="KW-0732">Signal</keyword>
<protein>
    <submittedName>
        <fullName evidence="8">LPXTG cell wall anchor domain-containing protein</fullName>
    </submittedName>
</protein>
<keyword evidence="6" id="KW-0812">Transmembrane</keyword>
<dbReference type="Proteomes" id="UP000278566">
    <property type="component" value="Unassembled WGS sequence"/>
</dbReference>
<dbReference type="AlphaFoldDB" id="A0A426G7B8"/>
<name>A0A426G7B8_STRSU</name>